<dbReference type="AlphaFoldDB" id="A0A9P5P7Z5"/>
<name>A0A9P5P7Z5_9AGAR</name>
<dbReference type="Proteomes" id="UP000772434">
    <property type="component" value="Unassembled WGS sequence"/>
</dbReference>
<comment type="caution">
    <text evidence="1">The sequence shown here is derived from an EMBL/GenBank/DDBJ whole genome shotgun (WGS) entry which is preliminary data.</text>
</comment>
<evidence type="ECO:0000313" key="2">
    <source>
        <dbReference type="Proteomes" id="UP000772434"/>
    </source>
</evidence>
<accession>A0A9P5P7Z5</accession>
<protein>
    <submittedName>
        <fullName evidence="1">Uncharacterized protein</fullName>
    </submittedName>
</protein>
<sequence>MVDCWLGWKILIELWKNERTAGRSALLARGDSCHLTLRLGNGWAVVFERVRGIQKLNSAGRSLSSSIRPSTLKLAAFYFHPPQILSVAHSQHLSLPFLIFPSSASSSLRSLMVDGLRRVQTSRHGCLTVYRSYTFLFRPSFYPHVDICPISFLPDHSNFCLLIGVIRSLDRAK</sequence>
<gene>
    <name evidence="1" type="ORF">BDP27DRAFT_587826</name>
</gene>
<proteinExistence type="predicted"/>
<organism evidence="1 2">
    <name type="scientific">Rhodocollybia butyracea</name>
    <dbReference type="NCBI Taxonomy" id="206335"/>
    <lineage>
        <taxon>Eukaryota</taxon>
        <taxon>Fungi</taxon>
        <taxon>Dikarya</taxon>
        <taxon>Basidiomycota</taxon>
        <taxon>Agaricomycotina</taxon>
        <taxon>Agaricomycetes</taxon>
        <taxon>Agaricomycetidae</taxon>
        <taxon>Agaricales</taxon>
        <taxon>Marasmiineae</taxon>
        <taxon>Omphalotaceae</taxon>
        <taxon>Rhodocollybia</taxon>
    </lineage>
</organism>
<evidence type="ECO:0000313" key="1">
    <source>
        <dbReference type="EMBL" id="KAF9058406.1"/>
    </source>
</evidence>
<dbReference type="EMBL" id="JADNRY010000387">
    <property type="protein sequence ID" value="KAF9058406.1"/>
    <property type="molecule type" value="Genomic_DNA"/>
</dbReference>
<reference evidence="1" key="1">
    <citation type="submission" date="2020-11" db="EMBL/GenBank/DDBJ databases">
        <authorList>
            <consortium name="DOE Joint Genome Institute"/>
            <person name="Ahrendt S."/>
            <person name="Riley R."/>
            <person name="Andreopoulos W."/>
            <person name="Labutti K."/>
            <person name="Pangilinan J."/>
            <person name="Ruiz-Duenas F.J."/>
            <person name="Barrasa J.M."/>
            <person name="Sanchez-Garcia M."/>
            <person name="Camarero S."/>
            <person name="Miyauchi S."/>
            <person name="Serrano A."/>
            <person name="Linde D."/>
            <person name="Babiker R."/>
            <person name="Drula E."/>
            <person name="Ayuso-Fernandez I."/>
            <person name="Pacheco R."/>
            <person name="Padilla G."/>
            <person name="Ferreira P."/>
            <person name="Barriuso J."/>
            <person name="Kellner H."/>
            <person name="Castanera R."/>
            <person name="Alfaro M."/>
            <person name="Ramirez L."/>
            <person name="Pisabarro A.G."/>
            <person name="Kuo A."/>
            <person name="Tritt A."/>
            <person name="Lipzen A."/>
            <person name="He G."/>
            <person name="Yan M."/>
            <person name="Ng V."/>
            <person name="Cullen D."/>
            <person name="Martin F."/>
            <person name="Rosso M.-N."/>
            <person name="Henrissat B."/>
            <person name="Hibbett D."/>
            <person name="Martinez A.T."/>
            <person name="Grigoriev I.V."/>
        </authorList>
    </citation>
    <scope>NUCLEOTIDE SEQUENCE</scope>
    <source>
        <strain evidence="1">AH 40177</strain>
    </source>
</reference>
<keyword evidence="2" id="KW-1185">Reference proteome</keyword>